<name>A0A9N9NCK3_9GLOM</name>
<dbReference type="Proteomes" id="UP000789405">
    <property type="component" value="Unassembled WGS sequence"/>
</dbReference>
<evidence type="ECO:0000313" key="2">
    <source>
        <dbReference type="Proteomes" id="UP000789405"/>
    </source>
</evidence>
<reference evidence="1" key="1">
    <citation type="submission" date="2021-06" db="EMBL/GenBank/DDBJ databases">
        <authorList>
            <person name="Kallberg Y."/>
            <person name="Tangrot J."/>
            <person name="Rosling A."/>
        </authorList>
    </citation>
    <scope>NUCLEOTIDE SEQUENCE</scope>
    <source>
        <strain evidence="1">MA453B</strain>
    </source>
</reference>
<sequence>MSDEHSRPFKNVIDKHLGSSAVEQYWISAKKQHKCLVDSNVTTEHNISSNQLTSEFQEIEANVQKTKYCNDGYTSPSPLNVIPGGYSLINNPFIEDIEEDKDNLVVDDI</sequence>
<comment type="caution">
    <text evidence="1">The sequence shown here is derived from an EMBL/GenBank/DDBJ whole genome shotgun (WGS) entry which is preliminary data.</text>
</comment>
<evidence type="ECO:0000313" key="1">
    <source>
        <dbReference type="EMBL" id="CAG8722381.1"/>
    </source>
</evidence>
<dbReference type="EMBL" id="CAJVPY010010859">
    <property type="protein sequence ID" value="CAG8722381.1"/>
    <property type="molecule type" value="Genomic_DNA"/>
</dbReference>
<keyword evidence="2" id="KW-1185">Reference proteome</keyword>
<dbReference type="AlphaFoldDB" id="A0A9N9NCK3"/>
<protein>
    <submittedName>
        <fullName evidence="1">4733_t:CDS:1</fullName>
    </submittedName>
</protein>
<gene>
    <name evidence="1" type="ORF">DERYTH_LOCUS14424</name>
</gene>
<dbReference type="OrthoDB" id="2441356at2759"/>
<feature type="non-terminal residue" evidence="1">
    <location>
        <position position="1"/>
    </location>
</feature>
<accession>A0A9N9NCK3</accession>
<proteinExistence type="predicted"/>
<organism evidence="1 2">
    <name type="scientific">Dentiscutata erythropus</name>
    <dbReference type="NCBI Taxonomy" id="1348616"/>
    <lineage>
        <taxon>Eukaryota</taxon>
        <taxon>Fungi</taxon>
        <taxon>Fungi incertae sedis</taxon>
        <taxon>Mucoromycota</taxon>
        <taxon>Glomeromycotina</taxon>
        <taxon>Glomeromycetes</taxon>
        <taxon>Diversisporales</taxon>
        <taxon>Gigasporaceae</taxon>
        <taxon>Dentiscutata</taxon>
    </lineage>
</organism>